<evidence type="ECO:0000313" key="3">
    <source>
        <dbReference type="EMBL" id="CCK69947.1"/>
    </source>
</evidence>
<organism evidence="3 4">
    <name type="scientific">Huiozyma naganishii (strain ATCC MYA-139 / BCRC 22969 / CBS 8797 / KCTC 17520 / NBRC 10181 / NCYC 3082 / Yp74L-3)</name>
    <name type="common">Yeast</name>
    <name type="synonym">Kazachstania naganishii</name>
    <dbReference type="NCBI Taxonomy" id="1071383"/>
    <lineage>
        <taxon>Eukaryota</taxon>
        <taxon>Fungi</taxon>
        <taxon>Dikarya</taxon>
        <taxon>Ascomycota</taxon>
        <taxon>Saccharomycotina</taxon>
        <taxon>Saccharomycetes</taxon>
        <taxon>Saccharomycetales</taxon>
        <taxon>Saccharomycetaceae</taxon>
        <taxon>Huiozyma</taxon>
    </lineage>
</organism>
<dbReference type="STRING" id="1071383.J7RXW1"/>
<dbReference type="GeneID" id="34525636"/>
<evidence type="ECO:0000313" key="4">
    <source>
        <dbReference type="Proteomes" id="UP000006310"/>
    </source>
</evidence>
<dbReference type="Proteomes" id="UP000006310">
    <property type="component" value="Chromosome 4"/>
</dbReference>
<dbReference type="AlphaFoldDB" id="J7RXW1"/>
<dbReference type="eggNOG" id="KOG4780">
    <property type="taxonomic scope" value="Eukaryota"/>
</dbReference>
<dbReference type="RefSeq" id="XP_022464193.1">
    <property type="nucleotide sequence ID" value="XM_022607615.1"/>
</dbReference>
<dbReference type="OMA" id="IVEARMI"/>
<accession>J7RXW1</accession>
<dbReference type="InterPro" id="IPR007308">
    <property type="entry name" value="Rtr1/RPAP2_dom"/>
</dbReference>
<dbReference type="HOGENOM" id="CLU_086709_1_0_1"/>
<reference evidence="4" key="2">
    <citation type="submission" date="2012-08" db="EMBL/GenBank/DDBJ databases">
        <title>Genome sequence of Kazachstania naganishii.</title>
        <authorList>
            <person name="Gordon J.L."/>
            <person name="Armisen D."/>
            <person name="Proux-Wera E."/>
            <person name="OhEigeartaigh S.S."/>
            <person name="Byrne K.P."/>
            <person name="Wolfe K.H."/>
        </authorList>
    </citation>
    <scope>NUCLEOTIDE SEQUENCE [LARGE SCALE GENOMIC DNA]</scope>
    <source>
        <strain evidence="4">ATCC MYA-139 / BCRC 22969 / CBS 8797 / CCRC 22969 / KCTC 17520 / NBRC 10181 / NCYC 3082</strain>
    </source>
</reference>
<dbReference type="Gene3D" id="1.25.40.820">
    <property type="match status" value="1"/>
</dbReference>
<keyword evidence="4" id="KW-1185">Reference proteome</keyword>
<dbReference type="KEGG" id="kng:KNAG_0D01960"/>
<feature type="domain" description="RTR1-type" evidence="2">
    <location>
        <begin position="52"/>
        <end position="126"/>
    </location>
</feature>
<comment type="similarity">
    <text evidence="1">Belongs to the RPAP2 family.</text>
</comment>
<dbReference type="InterPro" id="IPR038534">
    <property type="entry name" value="Rtr1/RPAP2_sf"/>
</dbReference>
<dbReference type="EMBL" id="HE978317">
    <property type="protein sequence ID" value="CCK69947.1"/>
    <property type="molecule type" value="Genomic_DNA"/>
</dbReference>
<reference evidence="3 4" key="1">
    <citation type="journal article" date="2011" name="Proc. Natl. Acad. Sci. U.S.A.">
        <title>Evolutionary erosion of yeast sex chromosomes by mating-type switching accidents.</title>
        <authorList>
            <person name="Gordon J.L."/>
            <person name="Armisen D."/>
            <person name="Proux-Wera E."/>
            <person name="Oheigeartaigh S.S."/>
            <person name="Byrne K.P."/>
            <person name="Wolfe K.H."/>
        </authorList>
    </citation>
    <scope>NUCLEOTIDE SEQUENCE [LARGE SCALE GENOMIC DNA]</scope>
    <source>
        <strain evidence="4">ATCC MYA-139 / BCRC 22969 / CBS 8797 / CCRC 22969 / KCTC 17520 / NBRC 10181 / NCYC 3082</strain>
    </source>
</reference>
<dbReference type="OrthoDB" id="2590500at2759"/>
<dbReference type="PROSITE" id="PS51479">
    <property type="entry name" value="ZF_RTR1"/>
    <property type="match status" value="1"/>
</dbReference>
<name>J7RXW1_HUIN7</name>
<proteinExistence type="inferred from homology"/>
<evidence type="ECO:0000259" key="2">
    <source>
        <dbReference type="PROSITE" id="PS51479"/>
    </source>
</evidence>
<protein>
    <recommendedName>
        <fullName evidence="2">RTR1-type domain-containing protein</fullName>
    </recommendedName>
</protein>
<gene>
    <name evidence="3" type="primary">KNAG0D01960</name>
    <name evidence="3" type="ordered locus">KNAG_0D01960</name>
</gene>
<evidence type="ECO:0000256" key="1">
    <source>
        <dbReference type="PROSITE-ProRule" id="PRU00812"/>
    </source>
</evidence>
<sequence length="176" mass="20424">MNAVTVKDVYENALLPHQLHAQLSEREGQLLTNEITALLSDSYCIDDTTLKFISPFYTLSDYKTLNLVRNSRGRCAYPLCDKFLNGGSVTAEFSGSMLGFCSGLHYDCNNYILNQLSDDPPIYLRERIHMVSRFDFANMRKQTYQVELFEDYLKKKATEYDMDTINIELDKFRMSY</sequence>